<name>A0A512DUF2_9PROT</name>
<dbReference type="GO" id="GO:0003677">
    <property type="term" value="F:DNA binding"/>
    <property type="evidence" value="ECO:0007669"/>
    <property type="project" value="InterPro"/>
</dbReference>
<protein>
    <submittedName>
        <fullName evidence="2">Uncharacterized protein</fullName>
    </submittedName>
</protein>
<dbReference type="Gene3D" id="1.10.443.10">
    <property type="entry name" value="Intergrase catalytic core"/>
    <property type="match status" value="1"/>
</dbReference>
<dbReference type="InterPro" id="IPR013762">
    <property type="entry name" value="Integrase-like_cat_sf"/>
</dbReference>
<dbReference type="EMBL" id="BJYZ01000019">
    <property type="protein sequence ID" value="GEO40101.1"/>
    <property type="molecule type" value="Genomic_DNA"/>
</dbReference>
<dbReference type="InterPro" id="IPR011010">
    <property type="entry name" value="DNA_brk_join_enz"/>
</dbReference>
<dbReference type="OrthoDB" id="5513193at2"/>
<evidence type="ECO:0000313" key="3">
    <source>
        <dbReference type="Proteomes" id="UP000321523"/>
    </source>
</evidence>
<dbReference type="AlphaFoldDB" id="A0A512DUF2"/>
<comment type="caution">
    <text evidence="2">The sequence shown here is derived from an EMBL/GenBank/DDBJ whole genome shotgun (WGS) entry which is preliminary data.</text>
</comment>
<proteinExistence type="predicted"/>
<evidence type="ECO:0000313" key="2">
    <source>
        <dbReference type="EMBL" id="GEO40101.1"/>
    </source>
</evidence>
<accession>A0A512DUF2</accession>
<keyword evidence="3" id="KW-1185">Reference proteome</keyword>
<evidence type="ECO:0000256" key="1">
    <source>
        <dbReference type="ARBA" id="ARBA00023172"/>
    </source>
</evidence>
<sequence>MGNGGSFASSPSAQHAGLRAGLATAAAEAEAQIHDVMRQTRHKSVEVARRYMRSSDLWRNNVTEKVMRRT</sequence>
<keyword evidence="1" id="KW-0233">DNA recombination</keyword>
<organism evidence="2 3">
    <name type="scientific">Skermanella aerolata</name>
    <dbReference type="NCBI Taxonomy" id="393310"/>
    <lineage>
        <taxon>Bacteria</taxon>
        <taxon>Pseudomonadati</taxon>
        <taxon>Pseudomonadota</taxon>
        <taxon>Alphaproteobacteria</taxon>
        <taxon>Rhodospirillales</taxon>
        <taxon>Azospirillaceae</taxon>
        <taxon>Skermanella</taxon>
    </lineage>
</organism>
<reference evidence="2 3" key="1">
    <citation type="submission" date="2019-07" db="EMBL/GenBank/DDBJ databases">
        <title>Whole genome shotgun sequence of Skermanella aerolata NBRC 106429.</title>
        <authorList>
            <person name="Hosoyama A."/>
            <person name="Uohara A."/>
            <person name="Ohji S."/>
            <person name="Ichikawa N."/>
        </authorList>
    </citation>
    <scope>NUCLEOTIDE SEQUENCE [LARGE SCALE GENOMIC DNA]</scope>
    <source>
        <strain evidence="2 3">NBRC 106429</strain>
    </source>
</reference>
<dbReference type="Proteomes" id="UP000321523">
    <property type="component" value="Unassembled WGS sequence"/>
</dbReference>
<dbReference type="RefSeq" id="WP_044432908.1">
    <property type="nucleotide sequence ID" value="NZ_BJYZ01000019.1"/>
</dbReference>
<dbReference type="GO" id="GO:0006310">
    <property type="term" value="P:DNA recombination"/>
    <property type="evidence" value="ECO:0007669"/>
    <property type="project" value="UniProtKB-KW"/>
</dbReference>
<dbReference type="GO" id="GO:0015074">
    <property type="term" value="P:DNA integration"/>
    <property type="evidence" value="ECO:0007669"/>
    <property type="project" value="InterPro"/>
</dbReference>
<gene>
    <name evidence="2" type="ORF">SAE02_42490</name>
</gene>
<dbReference type="SUPFAM" id="SSF56349">
    <property type="entry name" value="DNA breaking-rejoining enzymes"/>
    <property type="match status" value="1"/>
</dbReference>